<keyword evidence="1" id="KW-0472">Membrane</keyword>
<dbReference type="EMBL" id="ACVB02000007">
    <property type="protein sequence ID" value="EEX75349.1"/>
    <property type="molecule type" value="Genomic_DNA"/>
</dbReference>
<dbReference type="RefSeq" id="WP_006803935.1">
    <property type="nucleotide sequence ID" value="NZ_GG700632.1"/>
</dbReference>
<dbReference type="STRING" id="634994.GCWU000323_00598"/>
<organism evidence="2 3">
    <name type="scientific">Leptotrichia hofstadii F0254</name>
    <dbReference type="NCBI Taxonomy" id="634994"/>
    <lineage>
        <taxon>Bacteria</taxon>
        <taxon>Fusobacteriati</taxon>
        <taxon>Fusobacteriota</taxon>
        <taxon>Fusobacteriia</taxon>
        <taxon>Fusobacteriales</taxon>
        <taxon>Leptotrichiaceae</taxon>
        <taxon>Leptotrichia</taxon>
    </lineage>
</organism>
<dbReference type="HOGENOM" id="CLU_959072_0_0_0"/>
<dbReference type="Proteomes" id="UP000006233">
    <property type="component" value="Unassembled WGS sequence"/>
</dbReference>
<feature type="transmembrane region" description="Helical" evidence="1">
    <location>
        <begin position="215"/>
        <end position="232"/>
    </location>
</feature>
<feature type="transmembrane region" description="Helical" evidence="1">
    <location>
        <begin position="244"/>
        <end position="264"/>
    </location>
</feature>
<evidence type="ECO:0000313" key="3">
    <source>
        <dbReference type="Proteomes" id="UP000006233"/>
    </source>
</evidence>
<feature type="transmembrane region" description="Helical" evidence="1">
    <location>
        <begin position="164"/>
        <end position="181"/>
    </location>
</feature>
<dbReference type="AlphaFoldDB" id="C9MVC7"/>
<keyword evidence="1" id="KW-0812">Transmembrane</keyword>
<accession>C9MVC7</accession>
<sequence>MFLFIFLIGILILNHNNKNTIGIRVTKGSLKSLKNGKIELFFKEGKKKFDIRGEGNKLWIKNDMEFENNKIQKILFNKGNEGILFMEEENKNVEFVYINNENTIIKDKQNDEVDISIEGKIIIVKEPEVDKNNIKNYIFIGNNLIWQYLNKIEEIGIEEDNFDYNLLNLFFFFLGIIYFWLKLYGKKSKEYYNYIAIFKIQETKILLDRNKYDKFLTLSMFGLTIPNIWKIATTKSIGEMNSSIWTKIDIIYIILFSILLFCLITSKEISEYVEELEKENEKEGYIEYYI</sequence>
<comment type="caution">
    <text evidence="2">The sequence shown here is derived from an EMBL/GenBank/DDBJ whole genome shotgun (WGS) entry which is preliminary data.</text>
</comment>
<protein>
    <submittedName>
        <fullName evidence="2">Uncharacterized protein</fullName>
    </submittedName>
</protein>
<reference evidence="2 3" key="1">
    <citation type="submission" date="2009-09" db="EMBL/GenBank/DDBJ databases">
        <authorList>
            <person name="Weinstock G."/>
            <person name="Sodergren E."/>
            <person name="Clifton S."/>
            <person name="Fulton L."/>
            <person name="Fulton B."/>
            <person name="Courtney L."/>
            <person name="Fronick C."/>
            <person name="Harrison M."/>
            <person name="Strong C."/>
            <person name="Farmer C."/>
            <person name="Delahaunty K."/>
            <person name="Markovic C."/>
            <person name="Hall O."/>
            <person name="Minx P."/>
            <person name="Tomlinson C."/>
            <person name="Mitreva M."/>
            <person name="Nelson J."/>
            <person name="Hou S."/>
            <person name="Wollam A."/>
            <person name="Pepin K.H."/>
            <person name="Johnson M."/>
            <person name="Bhonagiri V."/>
            <person name="Nash W.E."/>
            <person name="Warren W."/>
            <person name="Chinwalla A."/>
            <person name="Mardis E.R."/>
            <person name="Wilson R.K."/>
        </authorList>
    </citation>
    <scope>NUCLEOTIDE SEQUENCE [LARGE SCALE GENOMIC DNA]</scope>
    <source>
        <strain evidence="2 3">F0254</strain>
    </source>
</reference>
<gene>
    <name evidence="2" type="ORF">GCWU000323_00598</name>
</gene>
<name>C9MVC7_9FUSO</name>
<evidence type="ECO:0000256" key="1">
    <source>
        <dbReference type="SAM" id="Phobius"/>
    </source>
</evidence>
<keyword evidence="1" id="KW-1133">Transmembrane helix</keyword>
<evidence type="ECO:0000313" key="2">
    <source>
        <dbReference type="EMBL" id="EEX75349.1"/>
    </source>
</evidence>
<proteinExistence type="predicted"/>